<reference evidence="1 2" key="1">
    <citation type="submission" date="2018-08" db="EMBL/GenBank/DDBJ databases">
        <title>Genome and evolution of the arbuscular mycorrhizal fungus Diversispora epigaea (formerly Glomus versiforme) and its bacterial endosymbionts.</title>
        <authorList>
            <person name="Sun X."/>
            <person name="Fei Z."/>
            <person name="Harrison M."/>
        </authorList>
    </citation>
    <scope>NUCLEOTIDE SEQUENCE [LARGE SCALE GENOMIC DNA]</scope>
    <source>
        <strain evidence="1 2">IT104</strain>
    </source>
</reference>
<dbReference type="Proteomes" id="UP000266861">
    <property type="component" value="Unassembled WGS sequence"/>
</dbReference>
<dbReference type="AlphaFoldDB" id="A0A397ITK7"/>
<evidence type="ECO:0000313" key="2">
    <source>
        <dbReference type="Proteomes" id="UP000266861"/>
    </source>
</evidence>
<protein>
    <submittedName>
        <fullName evidence="1">Uncharacterized protein</fullName>
    </submittedName>
</protein>
<comment type="caution">
    <text evidence="1">The sequence shown here is derived from an EMBL/GenBank/DDBJ whole genome shotgun (WGS) entry which is preliminary data.</text>
</comment>
<dbReference type="EMBL" id="PQFF01000140">
    <property type="protein sequence ID" value="RHZ79345.1"/>
    <property type="molecule type" value="Genomic_DNA"/>
</dbReference>
<organism evidence="1 2">
    <name type="scientific">Diversispora epigaea</name>
    <dbReference type="NCBI Taxonomy" id="1348612"/>
    <lineage>
        <taxon>Eukaryota</taxon>
        <taxon>Fungi</taxon>
        <taxon>Fungi incertae sedis</taxon>
        <taxon>Mucoromycota</taxon>
        <taxon>Glomeromycotina</taxon>
        <taxon>Glomeromycetes</taxon>
        <taxon>Diversisporales</taxon>
        <taxon>Diversisporaceae</taxon>
        <taxon>Diversispora</taxon>
    </lineage>
</organism>
<gene>
    <name evidence="1" type="ORF">Glove_149g33</name>
</gene>
<proteinExistence type="predicted"/>
<sequence length="141" mass="16553">MSSLYKIGTCFNCQKCLYYFINLSQEIYNCNITKKPLRSDKNVDRSKKGCQVYNRHVSSTIHPTQLTFLKEANEKFEYEQDFITKFDISFCSARNSKYEQSKTRKIKKTSQANTQVQNKKNLTQINIQVIIKKNNKSSPEK</sequence>
<evidence type="ECO:0000313" key="1">
    <source>
        <dbReference type="EMBL" id="RHZ79345.1"/>
    </source>
</evidence>
<name>A0A397ITK7_9GLOM</name>
<dbReference type="OrthoDB" id="2449067at2759"/>
<keyword evidence="2" id="KW-1185">Reference proteome</keyword>
<accession>A0A397ITK7</accession>